<protein>
    <recommendedName>
        <fullName evidence="3">Secreted protein</fullName>
    </recommendedName>
</protein>
<evidence type="ECO:0000313" key="1">
    <source>
        <dbReference type="EMBL" id="KAJ1184947.1"/>
    </source>
</evidence>
<evidence type="ECO:0000313" key="2">
    <source>
        <dbReference type="Proteomes" id="UP001066276"/>
    </source>
</evidence>
<dbReference type="AlphaFoldDB" id="A0AAV7U7Q7"/>
<proteinExistence type="predicted"/>
<dbReference type="Proteomes" id="UP001066276">
    <property type="component" value="Chromosome 3_1"/>
</dbReference>
<name>A0AAV7U7Q7_PLEWA</name>
<keyword evidence="2" id="KW-1185">Reference proteome</keyword>
<sequence length="138" mass="15280">MRSRPGSLRNSTSLVLHYVVVCGARLLHFVPLNPPVGALLLQFSGVRPRPQLLFRTGHHVAATGLRFITGRLLPFCSVQPGVSAAKWVRLQLVGLQTTSHRHHWLPLCKTQYLVILTPDLRHTSRGSVQLWPDGGVGQ</sequence>
<organism evidence="1 2">
    <name type="scientific">Pleurodeles waltl</name>
    <name type="common">Iberian ribbed newt</name>
    <dbReference type="NCBI Taxonomy" id="8319"/>
    <lineage>
        <taxon>Eukaryota</taxon>
        <taxon>Metazoa</taxon>
        <taxon>Chordata</taxon>
        <taxon>Craniata</taxon>
        <taxon>Vertebrata</taxon>
        <taxon>Euteleostomi</taxon>
        <taxon>Amphibia</taxon>
        <taxon>Batrachia</taxon>
        <taxon>Caudata</taxon>
        <taxon>Salamandroidea</taxon>
        <taxon>Salamandridae</taxon>
        <taxon>Pleurodelinae</taxon>
        <taxon>Pleurodeles</taxon>
    </lineage>
</organism>
<evidence type="ECO:0008006" key="3">
    <source>
        <dbReference type="Google" id="ProtNLM"/>
    </source>
</evidence>
<comment type="caution">
    <text evidence="1">The sequence shown here is derived from an EMBL/GenBank/DDBJ whole genome shotgun (WGS) entry which is preliminary data.</text>
</comment>
<accession>A0AAV7U7Q7</accession>
<reference evidence="1" key="1">
    <citation type="journal article" date="2022" name="bioRxiv">
        <title>Sequencing and chromosome-scale assembly of the giantPleurodeles waltlgenome.</title>
        <authorList>
            <person name="Brown T."/>
            <person name="Elewa A."/>
            <person name="Iarovenko S."/>
            <person name="Subramanian E."/>
            <person name="Araus A.J."/>
            <person name="Petzold A."/>
            <person name="Susuki M."/>
            <person name="Suzuki K.-i.T."/>
            <person name="Hayashi T."/>
            <person name="Toyoda A."/>
            <person name="Oliveira C."/>
            <person name="Osipova E."/>
            <person name="Leigh N.D."/>
            <person name="Simon A."/>
            <person name="Yun M.H."/>
        </authorList>
    </citation>
    <scope>NUCLEOTIDE SEQUENCE</scope>
    <source>
        <strain evidence="1">20211129_DDA</strain>
        <tissue evidence="1">Liver</tissue>
    </source>
</reference>
<dbReference type="EMBL" id="JANPWB010000005">
    <property type="protein sequence ID" value="KAJ1184947.1"/>
    <property type="molecule type" value="Genomic_DNA"/>
</dbReference>
<gene>
    <name evidence="1" type="ORF">NDU88_001743</name>
</gene>